<dbReference type="EMBL" id="VSRR010068433">
    <property type="protein sequence ID" value="MPC85422.1"/>
    <property type="molecule type" value="Genomic_DNA"/>
</dbReference>
<sequence>MAEHRTTTTITSAAADAGNMPGKMKRRNIPAAGTQSQPCHAPKSLQECPPRPARHVTSLADTLEDRQLTDGTINKSRCPKARNNSRAPQCHRPPRTTHSAP</sequence>
<gene>
    <name evidence="2" type="ORF">E2C01_080196</name>
</gene>
<accession>A0A5B7INM3</accession>
<name>A0A5B7INM3_PORTR</name>
<reference evidence="2 3" key="1">
    <citation type="submission" date="2019-05" db="EMBL/GenBank/DDBJ databases">
        <title>Another draft genome of Portunus trituberculatus and its Hox gene families provides insights of decapod evolution.</title>
        <authorList>
            <person name="Jeong J.-H."/>
            <person name="Song I."/>
            <person name="Kim S."/>
            <person name="Choi T."/>
            <person name="Kim D."/>
            <person name="Ryu S."/>
            <person name="Kim W."/>
        </authorList>
    </citation>
    <scope>NUCLEOTIDE SEQUENCE [LARGE SCALE GENOMIC DNA]</scope>
    <source>
        <tissue evidence="2">Muscle</tissue>
    </source>
</reference>
<evidence type="ECO:0000256" key="1">
    <source>
        <dbReference type="SAM" id="MobiDB-lite"/>
    </source>
</evidence>
<comment type="caution">
    <text evidence="2">The sequence shown here is derived from an EMBL/GenBank/DDBJ whole genome shotgun (WGS) entry which is preliminary data.</text>
</comment>
<dbReference type="AlphaFoldDB" id="A0A5B7INM3"/>
<feature type="compositionally biased region" description="Low complexity" evidence="1">
    <location>
        <begin position="7"/>
        <end position="17"/>
    </location>
</feature>
<organism evidence="2 3">
    <name type="scientific">Portunus trituberculatus</name>
    <name type="common">Swimming crab</name>
    <name type="synonym">Neptunus trituberculatus</name>
    <dbReference type="NCBI Taxonomy" id="210409"/>
    <lineage>
        <taxon>Eukaryota</taxon>
        <taxon>Metazoa</taxon>
        <taxon>Ecdysozoa</taxon>
        <taxon>Arthropoda</taxon>
        <taxon>Crustacea</taxon>
        <taxon>Multicrustacea</taxon>
        <taxon>Malacostraca</taxon>
        <taxon>Eumalacostraca</taxon>
        <taxon>Eucarida</taxon>
        <taxon>Decapoda</taxon>
        <taxon>Pleocyemata</taxon>
        <taxon>Brachyura</taxon>
        <taxon>Eubrachyura</taxon>
        <taxon>Portunoidea</taxon>
        <taxon>Portunidae</taxon>
        <taxon>Portuninae</taxon>
        <taxon>Portunus</taxon>
    </lineage>
</organism>
<evidence type="ECO:0000313" key="3">
    <source>
        <dbReference type="Proteomes" id="UP000324222"/>
    </source>
</evidence>
<proteinExistence type="predicted"/>
<keyword evidence="3" id="KW-1185">Reference proteome</keyword>
<protein>
    <submittedName>
        <fullName evidence="2">Uncharacterized protein</fullName>
    </submittedName>
</protein>
<dbReference type="Proteomes" id="UP000324222">
    <property type="component" value="Unassembled WGS sequence"/>
</dbReference>
<evidence type="ECO:0000313" key="2">
    <source>
        <dbReference type="EMBL" id="MPC85422.1"/>
    </source>
</evidence>
<feature type="region of interest" description="Disordered" evidence="1">
    <location>
        <begin position="1"/>
        <end position="101"/>
    </location>
</feature>